<reference evidence="11 12" key="1">
    <citation type="submission" date="2016-07" db="EMBL/GenBank/DDBJ databases">
        <title>Pervasive Adenine N6-methylation of Active Genes in Fungi.</title>
        <authorList>
            <consortium name="DOE Joint Genome Institute"/>
            <person name="Mondo S.J."/>
            <person name="Dannebaum R.O."/>
            <person name="Kuo R.C."/>
            <person name="Labutti K."/>
            <person name="Haridas S."/>
            <person name="Kuo A."/>
            <person name="Salamov A."/>
            <person name="Ahrendt S.R."/>
            <person name="Lipzen A."/>
            <person name="Sullivan W."/>
            <person name="Andreopoulos W.B."/>
            <person name="Clum A."/>
            <person name="Lindquist E."/>
            <person name="Daum C."/>
            <person name="Ramamoorthy G.K."/>
            <person name="Gryganskyi A."/>
            <person name="Culley D."/>
            <person name="Magnuson J.K."/>
            <person name="James T.Y."/>
            <person name="O'Malley M.A."/>
            <person name="Stajich J.E."/>
            <person name="Spatafora J.W."/>
            <person name="Visel A."/>
            <person name="Grigoriev I.V."/>
        </authorList>
    </citation>
    <scope>NUCLEOTIDE SEQUENCE [LARGE SCALE GENOMIC DNA]</scope>
    <source>
        <strain evidence="11 12">ATCC 12442</strain>
    </source>
</reference>
<dbReference type="GO" id="GO:0016020">
    <property type="term" value="C:membrane"/>
    <property type="evidence" value="ECO:0007669"/>
    <property type="project" value="UniProtKB-SubCell"/>
</dbReference>
<evidence type="ECO:0008006" key="13">
    <source>
        <dbReference type="Google" id="ProtNLM"/>
    </source>
</evidence>
<keyword evidence="12" id="KW-1185">Reference proteome</keyword>
<proteinExistence type="inferred from homology"/>
<keyword evidence="4 10" id="KW-0812">Transmembrane</keyword>
<sequence>MTSTPDGAAPDAITESNADALATFKPSARAWVYAVFFTTISALIAPLFLYRTYSMPFSPLFIPVLIYPICRRTLQRTPEHPQSSSASIWTAGGFMNHLQWCTEHWYLKAFSREEMVWITSMVAAGGSLAPAYLWIATVDSDFGGPVNSWMKLALVIGTQVFGWSLGQMFRHVFVGHGHGMVWPDVMPLSYLIQTLFPQDRRALSQSRRTSGWLESGSDEELIGEAGSFDRSNTATIGQFPTPARKRRLALFTAVAFVYQVILSFIAPIFKSLCLLCIWAPTNRLLGVFGSGWDGAGILSLTFDWEALGTLGPLVSPLWAQLHFYGGALLMMYVLTPVGWTLNWWQSKSLPIVSMNVFDNTGKTYQISQINSTMTAEGIKFRNYSPVRLSVNSALGYICAVAAITAAVTHLLLWHREWLGGALRELFQTLWIIVDPRPLVRRPRTRRPPLPEADMGSADTVLEEAPMLQWWWLSSRVLSKAVRACLLVLSVGFAVLTPYFGISALNGWQIALALGWSFVMTIPTGFVEAVAGFTLPMDLLPHIIGGWLRQPGSPIETSYFHMWATVPTSVALGWAGVRSFQLAHHCTAAVQHVGNNRDDGDNGHHENNRDSKKPTIAEAEGTAQGLPSQCRLAWIGRGTLIGVVWGACMNHLVYVALSFDPAQLSDKTSQVGWREPGEIARAPASLSSELVVWGIVGPRSIFAADSPYRLLFLQGLMIGVAAPLFLACVSLLCTRCLCKLRPNRITACVGAICAQVQVPLILTGMVAVPGLPANFIVTGLAAAVAGQSWFRHRGLRLVDRSLFSAAMDTGTRCAVAALFSIGQILAYQRRPLLFAEWWGNTSGSIEHCAAW</sequence>
<comment type="similarity">
    <text evidence="2">Belongs to the oligopeptide OPT transporter family.</text>
</comment>
<comment type="subcellular location">
    <subcellularLocation>
        <location evidence="1">Membrane</location>
        <topology evidence="1">Multi-pass membrane protein</topology>
    </subcellularLocation>
</comment>
<evidence type="ECO:0000313" key="12">
    <source>
        <dbReference type="Proteomes" id="UP000193922"/>
    </source>
</evidence>
<keyword evidence="6" id="KW-0653">Protein transport</keyword>
<dbReference type="Proteomes" id="UP000193922">
    <property type="component" value="Unassembled WGS sequence"/>
</dbReference>
<gene>
    <name evidence="11" type="ORF">DL89DRAFT_283877</name>
</gene>
<keyword evidence="7 10" id="KW-1133">Transmembrane helix</keyword>
<protein>
    <recommendedName>
        <fullName evidence="13">OPT superfamily oligopeptide transporter</fullName>
    </recommendedName>
</protein>
<organism evidence="11 12">
    <name type="scientific">Linderina pennispora</name>
    <dbReference type="NCBI Taxonomy" id="61395"/>
    <lineage>
        <taxon>Eukaryota</taxon>
        <taxon>Fungi</taxon>
        <taxon>Fungi incertae sedis</taxon>
        <taxon>Zoopagomycota</taxon>
        <taxon>Kickxellomycotina</taxon>
        <taxon>Kickxellomycetes</taxon>
        <taxon>Kickxellales</taxon>
        <taxon>Kickxellaceae</taxon>
        <taxon>Linderina</taxon>
    </lineage>
</organism>
<evidence type="ECO:0000256" key="2">
    <source>
        <dbReference type="ARBA" id="ARBA00008807"/>
    </source>
</evidence>
<feature type="transmembrane region" description="Helical" evidence="10">
    <location>
        <begin position="148"/>
        <end position="166"/>
    </location>
</feature>
<dbReference type="EMBL" id="MCFD01000006">
    <property type="protein sequence ID" value="ORX70329.1"/>
    <property type="molecule type" value="Genomic_DNA"/>
</dbReference>
<feature type="transmembrane region" description="Helical" evidence="10">
    <location>
        <begin position="30"/>
        <end position="50"/>
    </location>
</feature>
<evidence type="ECO:0000256" key="10">
    <source>
        <dbReference type="SAM" id="Phobius"/>
    </source>
</evidence>
<dbReference type="RefSeq" id="XP_040743967.1">
    <property type="nucleotide sequence ID" value="XM_040889756.1"/>
</dbReference>
<evidence type="ECO:0000313" key="11">
    <source>
        <dbReference type="EMBL" id="ORX70329.1"/>
    </source>
</evidence>
<dbReference type="InterPro" id="IPR004648">
    <property type="entry name" value="Oligpept_transpt"/>
</dbReference>
<feature type="transmembrane region" description="Helical" evidence="10">
    <location>
        <begin position="115"/>
        <end position="136"/>
    </location>
</feature>
<dbReference type="InterPro" id="IPR004813">
    <property type="entry name" value="OPT"/>
</dbReference>
<feature type="transmembrane region" description="Helical" evidence="10">
    <location>
        <begin position="710"/>
        <end position="732"/>
    </location>
</feature>
<dbReference type="GO" id="GO:0015031">
    <property type="term" value="P:protein transport"/>
    <property type="evidence" value="ECO:0007669"/>
    <property type="project" value="UniProtKB-KW"/>
</dbReference>
<name>A0A1Y1W9W2_9FUNG</name>
<dbReference type="OrthoDB" id="9986677at2759"/>
<comment type="caution">
    <text evidence="11">The sequence shown here is derived from an EMBL/GenBank/DDBJ whole genome shotgun (WGS) entry which is preliminary data.</text>
</comment>
<evidence type="ECO:0000256" key="6">
    <source>
        <dbReference type="ARBA" id="ARBA00022927"/>
    </source>
</evidence>
<feature type="compositionally biased region" description="Basic and acidic residues" evidence="9">
    <location>
        <begin position="594"/>
        <end position="613"/>
    </location>
</feature>
<keyword evidence="8 10" id="KW-0472">Membrane</keyword>
<evidence type="ECO:0000256" key="9">
    <source>
        <dbReference type="SAM" id="MobiDB-lite"/>
    </source>
</evidence>
<feature type="transmembrane region" description="Helical" evidence="10">
    <location>
        <begin position="323"/>
        <end position="344"/>
    </location>
</feature>
<evidence type="ECO:0000256" key="3">
    <source>
        <dbReference type="ARBA" id="ARBA00022448"/>
    </source>
</evidence>
<dbReference type="AlphaFoldDB" id="A0A1Y1W9W2"/>
<dbReference type="Pfam" id="PF03169">
    <property type="entry name" value="OPT"/>
    <property type="match status" value="1"/>
</dbReference>
<feature type="transmembrane region" description="Helical" evidence="10">
    <location>
        <begin position="772"/>
        <end position="789"/>
    </location>
</feature>
<evidence type="ECO:0000256" key="4">
    <source>
        <dbReference type="ARBA" id="ARBA00022692"/>
    </source>
</evidence>
<dbReference type="GO" id="GO:0035673">
    <property type="term" value="F:oligopeptide transmembrane transporter activity"/>
    <property type="evidence" value="ECO:0007669"/>
    <property type="project" value="InterPro"/>
</dbReference>
<accession>A0A1Y1W9W2</accession>
<feature type="transmembrane region" description="Helical" evidence="10">
    <location>
        <begin position="248"/>
        <end position="269"/>
    </location>
</feature>
<feature type="region of interest" description="Disordered" evidence="9">
    <location>
        <begin position="592"/>
        <end position="613"/>
    </location>
</feature>
<feature type="transmembrane region" description="Helical" evidence="10">
    <location>
        <begin position="393"/>
        <end position="413"/>
    </location>
</feature>
<feature type="transmembrane region" description="Helical" evidence="10">
    <location>
        <begin position="633"/>
        <end position="656"/>
    </location>
</feature>
<evidence type="ECO:0000256" key="8">
    <source>
        <dbReference type="ARBA" id="ARBA00023136"/>
    </source>
</evidence>
<feature type="transmembrane region" description="Helical" evidence="10">
    <location>
        <begin position="480"/>
        <end position="501"/>
    </location>
</feature>
<dbReference type="GeneID" id="63806404"/>
<feature type="transmembrane region" description="Helical" evidence="10">
    <location>
        <begin position="744"/>
        <end position="766"/>
    </location>
</feature>
<dbReference type="PANTHER" id="PTHR22601">
    <property type="entry name" value="ISP4 LIKE PROTEIN"/>
    <property type="match status" value="1"/>
</dbReference>
<evidence type="ECO:0000256" key="7">
    <source>
        <dbReference type="ARBA" id="ARBA00022989"/>
    </source>
</evidence>
<evidence type="ECO:0000256" key="1">
    <source>
        <dbReference type="ARBA" id="ARBA00004141"/>
    </source>
</evidence>
<keyword evidence="5" id="KW-0571">Peptide transport</keyword>
<feature type="transmembrane region" description="Helical" evidence="10">
    <location>
        <begin position="507"/>
        <end position="530"/>
    </location>
</feature>
<evidence type="ECO:0000256" key="5">
    <source>
        <dbReference type="ARBA" id="ARBA00022856"/>
    </source>
</evidence>
<keyword evidence="3" id="KW-0813">Transport</keyword>